<name>A0A8I2DD73_9GAMM</name>
<reference evidence="1" key="1">
    <citation type="submission" date="2021-03" db="EMBL/GenBank/DDBJ databases">
        <authorList>
            <person name="Stanton E."/>
        </authorList>
    </citation>
    <scope>NUCLEOTIDE SEQUENCE</scope>
    <source>
        <strain evidence="1">2020EL-00113</strain>
    </source>
</reference>
<evidence type="ECO:0000313" key="1">
    <source>
        <dbReference type="EMBL" id="MBQ0270518.1"/>
    </source>
</evidence>
<protein>
    <submittedName>
        <fullName evidence="1">Uncharacterized protein</fullName>
    </submittedName>
</protein>
<accession>A0A8I2DD73</accession>
<dbReference type="RefSeq" id="WP_210848915.1">
    <property type="nucleotide sequence ID" value="NZ_JAGKLY010000014.1"/>
</dbReference>
<evidence type="ECO:0000313" key="2">
    <source>
        <dbReference type="Proteomes" id="UP000674270"/>
    </source>
</evidence>
<dbReference type="AlphaFoldDB" id="A0A8I2DD73"/>
<proteinExistence type="predicted"/>
<dbReference type="Proteomes" id="UP000674270">
    <property type="component" value="Unassembled WGS sequence"/>
</dbReference>
<dbReference type="EMBL" id="JAGKLY010000014">
    <property type="protein sequence ID" value="MBQ0270518.1"/>
    <property type="molecule type" value="Genomic_DNA"/>
</dbReference>
<comment type="caution">
    <text evidence="1">The sequence shown here is derived from an EMBL/GenBank/DDBJ whole genome shotgun (WGS) entry which is preliminary data.</text>
</comment>
<gene>
    <name evidence="1" type="ORF">J7T18_19740</name>
</gene>
<organism evidence="1 2">
    <name type="scientific">Providencia huaxiensis</name>
    <dbReference type="NCBI Taxonomy" id="2027290"/>
    <lineage>
        <taxon>Bacteria</taxon>
        <taxon>Pseudomonadati</taxon>
        <taxon>Pseudomonadota</taxon>
        <taxon>Gammaproteobacteria</taxon>
        <taxon>Enterobacterales</taxon>
        <taxon>Morganellaceae</taxon>
        <taxon>Providencia</taxon>
    </lineage>
</organism>
<sequence length="168" mass="18861">MNKLLLVVIFIFSTIAHSESYSDSKRVSLIDGHTNFYGSIAVGTCSLIFDNNQNVVLGKVDSTSQLSFIDKSIPVFFRFSSCPNYIYNTLNLQLSDGNKNKEKLFFRHGSVNFIDGLGEKLNLISLVDKNKLLTNHDIFTINISDSITGYNSFLNDLNNTAIFILIYP</sequence>